<dbReference type="GeneID" id="63809299"/>
<dbReference type="EMBL" id="MSFN02000002">
    <property type="protein sequence ID" value="PTU22672.1"/>
    <property type="molecule type" value="Genomic_DNA"/>
</dbReference>
<feature type="transmembrane region" description="Helical" evidence="1">
    <location>
        <begin position="82"/>
        <end position="104"/>
    </location>
</feature>
<evidence type="ECO:0000256" key="1">
    <source>
        <dbReference type="SAM" id="Phobius"/>
    </source>
</evidence>
<evidence type="ECO:0000313" key="3">
    <source>
        <dbReference type="Proteomes" id="UP000244073"/>
    </source>
</evidence>
<gene>
    <name evidence="2" type="ORF">P175DRAFT_0141237</name>
</gene>
<dbReference type="VEuPathDB" id="FungiDB:P175DRAFT_0141237"/>
<dbReference type="Proteomes" id="UP000244073">
    <property type="component" value="Unassembled WGS sequence"/>
</dbReference>
<sequence length="105" mass="12125">MWTSGYLVYCDGQTISSSSLYHRLDWRNKSQALGWTRFLVPSAYLLLSESLVHIPLLPSALFPKAPFDFGKLVYLYNQTFCLFSFFFISHVVPVFILVCLIDLCF</sequence>
<keyword evidence="1" id="KW-0812">Transmembrane</keyword>
<keyword evidence="1" id="KW-1133">Transmembrane helix</keyword>
<reference evidence="2 3" key="1">
    <citation type="journal article" date="2018" name="Proc. Natl. Acad. Sci. U.S.A.">
        <title>Linking secondary metabolites to gene clusters through genome sequencing of six diverse Aspergillus species.</title>
        <authorList>
            <person name="Kaerboelling I."/>
            <person name="Vesth T.C."/>
            <person name="Frisvad J.C."/>
            <person name="Nybo J.L."/>
            <person name="Theobald S."/>
            <person name="Kuo A."/>
            <person name="Bowyer P."/>
            <person name="Matsuda Y."/>
            <person name="Mondo S."/>
            <person name="Lyhne E.K."/>
            <person name="Kogle M.E."/>
            <person name="Clum A."/>
            <person name="Lipzen A."/>
            <person name="Salamov A."/>
            <person name="Ngan C.Y."/>
            <person name="Daum C."/>
            <person name="Chiniquy J."/>
            <person name="Barry K."/>
            <person name="LaButti K."/>
            <person name="Haridas S."/>
            <person name="Simmons B.A."/>
            <person name="Magnuson J.K."/>
            <person name="Mortensen U.H."/>
            <person name="Larsen T.O."/>
            <person name="Grigoriev I.V."/>
            <person name="Baker S.E."/>
            <person name="Andersen M.R."/>
        </authorList>
    </citation>
    <scope>NUCLEOTIDE SEQUENCE [LARGE SCALE GENOMIC DNA]</scope>
    <source>
        <strain evidence="2 3">IBT 24754</strain>
    </source>
</reference>
<comment type="caution">
    <text evidence="2">The sequence shown here is derived from an EMBL/GenBank/DDBJ whole genome shotgun (WGS) entry which is preliminary data.</text>
</comment>
<organism evidence="2 3">
    <name type="scientific">Aspergillus ochraceoroseus IBT 24754</name>
    <dbReference type="NCBI Taxonomy" id="1392256"/>
    <lineage>
        <taxon>Eukaryota</taxon>
        <taxon>Fungi</taxon>
        <taxon>Dikarya</taxon>
        <taxon>Ascomycota</taxon>
        <taxon>Pezizomycotina</taxon>
        <taxon>Eurotiomycetes</taxon>
        <taxon>Eurotiomycetidae</taxon>
        <taxon>Eurotiales</taxon>
        <taxon>Aspergillaceae</taxon>
        <taxon>Aspergillus</taxon>
        <taxon>Aspergillus subgen. Nidulantes</taxon>
    </lineage>
</organism>
<proteinExistence type="predicted"/>
<keyword evidence="1" id="KW-0472">Membrane</keyword>
<name>A0A2T5M2A9_9EURO</name>
<dbReference type="AlphaFoldDB" id="A0A2T5M2A9"/>
<evidence type="ECO:0000313" key="2">
    <source>
        <dbReference type="EMBL" id="PTU22672.1"/>
    </source>
</evidence>
<dbReference type="RefSeq" id="XP_040754064.1">
    <property type="nucleotide sequence ID" value="XM_040892417.1"/>
</dbReference>
<accession>A0A2T5M2A9</accession>
<protein>
    <submittedName>
        <fullName evidence="2">Uncharacterized protein</fullName>
    </submittedName>
</protein>